<dbReference type="PANTHER" id="PTHR46112:SF3">
    <property type="entry name" value="AMINOPEPTIDASE YPDF"/>
    <property type="match status" value="1"/>
</dbReference>
<evidence type="ECO:0000256" key="1">
    <source>
        <dbReference type="ARBA" id="ARBA00022723"/>
    </source>
</evidence>
<dbReference type="GO" id="GO:0004177">
    <property type="term" value="F:aminopeptidase activity"/>
    <property type="evidence" value="ECO:0007669"/>
    <property type="project" value="UniProtKB-KW"/>
</dbReference>
<evidence type="ECO:0000313" key="7">
    <source>
        <dbReference type="Proteomes" id="UP000886741"/>
    </source>
</evidence>
<keyword evidence="1 3" id="KW-0479">Metal-binding</keyword>
<reference evidence="6" key="1">
    <citation type="submission" date="2020-10" db="EMBL/GenBank/DDBJ databases">
        <authorList>
            <person name="Gilroy R."/>
        </authorList>
    </citation>
    <scope>NUCLEOTIDE SEQUENCE</scope>
    <source>
        <strain evidence="6">ChiBcec16-1751</strain>
    </source>
</reference>
<name>A0A9D1F9H3_9FIRM</name>
<dbReference type="SUPFAM" id="SSF55920">
    <property type="entry name" value="Creatinase/aminopeptidase"/>
    <property type="match status" value="1"/>
</dbReference>
<feature type="domain" description="Peptidase M24" evidence="4">
    <location>
        <begin position="139"/>
        <end position="340"/>
    </location>
</feature>
<organism evidence="6 7">
    <name type="scientific">Candidatus Avoscillospira avistercoris</name>
    <dbReference type="NCBI Taxonomy" id="2840707"/>
    <lineage>
        <taxon>Bacteria</taxon>
        <taxon>Bacillati</taxon>
        <taxon>Bacillota</taxon>
        <taxon>Clostridia</taxon>
        <taxon>Eubacteriales</taxon>
        <taxon>Oscillospiraceae</taxon>
        <taxon>Oscillospiraceae incertae sedis</taxon>
        <taxon>Candidatus Avoscillospira</taxon>
    </lineage>
</organism>
<evidence type="ECO:0000313" key="6">
    <source>
        <dbReference type="EMBL" id="HIS64997.1"/>
    </source>
</evidence>
<dbReference type="AlphaFoldDB" id="A0A9D1F9H3"/>
<dbReference type="Gene3D" id="3.90.230.10">
    <property type="entry name" value="Creatinase/methionine aminopeptidase superfamily"/>
    <property type="match status" value="1"/>
</dbReference>
<reference evidence="6" key="2">
    <citation type="journal article" date="2021" name="PeerJ">
        <title>Extensive microbial diversity within the chicken gut microbiome revealed by metagenomics and culture.</title>
        <authorList>
            <person name="Gilroy R."/>
            <person name="Ravi A."/>
            <person name="Getino M."/>
            <person name="Pursley I."/>
            <person name="Horton D.L."/>
            <person name="Alikhan N.F."/>
            <person name="Baker D."/>
            <person name="Gharbi K."/>
            <person name="Hall N."/>
            <person name="Watson M."/>
            <person name="Adriaenssens E.M."/>
            <person name="Foster-Nyarko E."/>
            <person name="Jarju S."/>
            <person name="Secka A."/>
            <person name="Antonio M."/>
            <person name="Oren A."/>
            <person name="Chaudhuri R.R."/>
            <person name="La Ragione R."/>
            <person name="Hildebrand F."/>
            <person name="Pallen M.J."/>
        </authorList>
    </citation>
    <scope>NUCLEOTIDE SEQUENCE</scope>
    <source>
        <strain evidence="6">ChiBcec16-1751</strain>
    </source>
</reference>
<dbReference type="PROSITE" id="PS00491">
    <property type="entry name" value="PROLINE_PEPTIDASE"/>
    <property type="match status" value="1"/>
</dbReference>
<dbReference type="CDD" id="cd01092">
    <property type="entry name" value="APP-like"/>
    <property type="match status" value="1"/>
</dbReference>
<comment type="caution">
    <text evidence="6">The sequence shown here is derived from an EMBL/GenBank/DDBJ whole genome shotgun (WGS) entry which is preliminary data.</text>
</comment>
<dbReference type="EMBL" id="DVJJ01000096">
    <property type="protein sequence ID" value="HIS64997.1"/>
    <property type="molecule type" value="Genomic_DNA"/>
</dbReference>
<dbReference type="InterPro" id="IPR000994">
    <property type="entry name" value="Pept_M24"/>
</dbReference>
<dbReference type="Pfam" id="PF01321">
    <property type="entry name" value="Creatinase_N"/>
    <property type="match status" value="1"/>
</dbReference>
<dbReference type="InterPro" id="IPR029149">
    <property type="entry name" value="Creatin/AminoP/Spt16_N"/>
</dbReference>
<dbReference type="Pfam" id="PF00557">
    <property type="entry name" value="Peptidase_M24"/>
    <property type="match status" value="1"/>
</dbReference>
<dbReference type="GO" id="GO:0046872">
    <property type="term" value="F:metal ion binding"/>
    <property type="evidence" value="ECO:0007669"/>
    <property type="project" value="UniProtKB-KW"/>
</dbReference>
<gene>
    <name evidence="6" type="ORF">IAA83_06465</name>
</gene>
<keyword evidence="6" id="KW-0645">Protease</keyword>
<dbReference type="InterPro" id="IPR001131">
    <property type="entry name" value="Peptidase_M24B_aminopep-P_CS"/>
</dbReference>
<proteinExistence type="inferred from homology"/>
<feature type="domain" description="Creatinase N-terminal" evidence="5">
    <location>
        <begin position="4"/>
        <end position="131"/>
    </location>
</feature>
<sequence>MNHIAAIQKALPDAGLDGVLLTCRANRFYAVDFDSTGTDGACLITPDHAWYWTDSRYIEAAGKRITGADVGLTDRAHPYKELFAQVIRDHKIEKLGIDEEAMTLADHDRYAEALPCVLTGASAMMNRLRAVKDEEEVARMMRAQRIAEQAWVELHNDIRPGVTEKFLAARLIFLMLAGGAENVSFDPIVVSGPNGSMPHGVPSEKPLQDGEFVTFDFGALYQGYCSDMTRTVAIGHATDEMQHSYQAVLDAQLAAIGAFKAGTPGCDVHNAAVAVLEERGLAQYFTHGLGHSVGIEIHEAPNANPNNEKPLPEGAVVTAEPGIYIPGAYGIRIEDMVLVRKDGCANLTLAPKQLEIL</sequence>
<evidence type="ECO:0000259" key="5">
    <source>
        <dbReference type="Pfam" id="PF01321"/>
    </source>
</evidence>
<dbReference type="Proteomes" id="UP000886741">
    <property type="component" value="Unassembled WGS sequence"/>
</dbReference>
<evidence type="ECO:0000259" key="4">
    <source>
        <dbReference type="Pfam" id="PF00557"/>
    </source>
</evidence>
<evidence type="ECO:0000256" key="2">
    <source>
        <dbReference type="ARBA" id="ARBA00022801"/>
    </source>
</evidence>
<dbReference type="InterPro" id="IPR036005">
    <property type="entry name" value="Creatinase/aminopeptidase-like"/>
</dbReference>
<keyword evidence="6" id="KW-0031">Aminopeptidase</keyword>
<evidence type="ECO:0000256" key="3">
    <source>
        <dbReference type="RuleBase" id="RU000590"/>
    </source>
</evidence>
<protein>
    <submittedName>
        <fullName evidence="6">Aminopeptidase P family protein</fullName>
    </submittedName>
</protein>
<keyword evidence="2" id="KW-0378">Hydrolase</keyword>
<dbReference type="PANTHER" id="PTHR46112">
    <property type="entry name" value="AMINOPEPTIDASE"/>
    <property type="match status" value="1"/>
</dbReference>
<accession>A0A9D1F9H3</accession>
<dbReference type="InterPro" id="IPR050659">
    <property type="entry name" value="Peptidase_M24B"/>
</dbReference>
<comment type="similarity">
    <text evidence="3">Belongs to the peptidase M24B family.</text>
</comment>
<dbReference type="InterPro" id="IPR000587">
    <property type="entry name" value="Creatinase_N"/>
</dbReference>
<dbReference type="SUPFAM" id="SSF53092">
    <property type="entry name" value="Creatinase/prolidase N-terminal domain"/>
    <property type="match status" value="1"/>
</dbReference>
<dbReference type="Gene3D" id="3.40.350.10">
    <property type="entry name" value="Creatinase/prolidase N-terminal domain"/>
    <property type="match status" value="1"/>
</dbReference>